<dbReference type="InterPro" id="IPR023796">
    <property type="entry name" value="Serpin_dom"/>
</dbReference>
<accession>A0A9J6D6T5</accession>
<comment type="caution">
    <text evidence="5">The sequence shown here is derived from an EMBL/GenBank/DDBJ whole genome shotgun (WGS) entry which is preliminary data.</text>
</comment>
<organism evidence="5 6">
    <name type="scientific">Rhipicephalus microplus</name>
    <name type="common">Cattle tick</name>
    <name type="synonym">Boophilus microplus</name>
    <dbReference type="NCBI Taxonomy" id="6941"/>
    <lineage>
        <taxon>Eukaryota</taxon>
        <taxon>Metazoa</taxon>
        <taxon>Ecdysozoa</taxon>
        <taxon>Arthropoda</taxon>
        <taxon>Chelicerata</taxon>
        <taxon>Arachnida</taxon>
        <taxon>Acari</taxon>
        <taxon>Parasitiformes</taxon>
        <taxon>Ixodida</taxon>
        <taxon>Ixodoidea</taxon>
        <taxon>Ixodidae</taxon>
        <taxon>Rhipicephalinae</taxon>
        <taxon>Rhipicephalus</taxon>
        <taxon>Boophilus</taxon>
    </lineage>
</organism>
<evidence type="ECO:0000259" key="4">
    <source>
        <dbReference type="Pfam" id="PF00079"/>
    </source>
</evidence>
<dbReference type="InterPro" id="IPR036186">
    <property type="entry name" value="Serpin_sf"/>
</dbReference>
<dbReference type="SUPFAM" id="SSF56574">
    <property type="entry name" value="Serpins"/>
    <property type="match status" value="1"/>
</dbReference>
<feature type="region of interest" description="Disordered" evidence="3">
    <location>
        <begin position="77"/>
        <end position="130"/>
    </location>
</feature>
<feature type="domain" description="Serpin" evidence="4">
    <location>
        <begin position="17"/>
        <end position="65"/>
    </location>
</feature>
<evidence type="ECO:0000313" key="5">
    <source>
        <dbReference type="EMBL" id="KAH8009795.1"/>
    </source>
</evidence>
<dbReference type="InterPro" id="IPR042178">
    <property type="entry name" value="Serpin_sf_1"/>
</dbReference>
<dbReference type="InterPro" id="IPR042185">
    <property type="entry name" value="Serpin_sf_2"/>
</dbReference>
<evidence type="ECO:0000256" key="2">
    <source>
        <dbReference type="ARBA" id="ARBA00022900"/>
    </source>
</evidence>
<sequence length="130" mass="14692">MHCGIEVMHHAQVLDRVFEAVKERQRVRIEMPRFSAAFEAELTDVLQKLGIHEAFTDEANFRTLIHIKYAAIGPYRVTTPDHNEAPGKLGLDIPNEKPPVPSLGRGVESPSRNIESSESVPYSEESRIRM</sequence>
<evidence type="ECO:0000256" key="1">
    <source>
        <dbReference type="ARBA" id="ARBA00022690"/>
    </source>
</evidence>
<gene>
    <name evidence="5" type="ORF">HPB51_019864</name>
</gene>
<proteinExistence type="predicted"/>
<reference evidence="5" key="1">
    <citation type="journal article" date="2020" name="Cell">
        <title>Large-Scale Comparative Analyses of Tick Genomes Elucidate Their Genetic Diversity and Vector Capacities.</title>
        <authorList>
            <consortium name="Tick Genome and Microbiome Consortium (TIGMIC)"/>
            <person name="Jia N."/>
            <person name="Wang J."/>
            <person name="Shi W."/>
            <person name="Du L."/>
            <person name="Sun Y."/>
            <person name="Zhan W."/>
            <person name="Jiang J.F."/>
            <person name="Wang Q."/>
            <person name="Zhang B."/>
            <person name="Ji P."/>
            <person name="Bell-Sakyi L."/>
            <person name="Cui X.M."/>
            <person name="Yuan T.T."/>
            <person name="Jiang B.G."/>
            <person name="Yang W.F."/>
            <person name="Lam T.T."/>
            <person name="Chang Q.C."/>
            <person name="Ding S.J."/>
            <person name="Wang X.J."/>
            <person name="Zhu J.G."/>
            <person name="Ruan X.D."/>
            <person name="Zhao L."/>
            <person name="Wei J.T."/>
            <person name="Ye R.Z."/>
            <person name="Que T.C."/>
            <person name="Du C.H."/>
            <person name="Zhou Y.H."/>
            <person name="Cheng J.X."/>
            <person name="Dai P.F."/>
            <person name="Guo W.B."/>
            <person name="Han X.H."/>
            <person name="Huang E.J."/>
            <person name="Li L.F."/>
            <person name="Wei W."/>
            <person name="Gao Y.C."/>
            <person name="Liu J.Z."/>
            <person name="Shao H.Z."/>
            <person name="Wang X."/>
            <person name="Wang C.C."/>
            <person name="Yang T.C."/>
            <person name="Huo Q.B."/>
            <person name="Li W."/>
            <person name="Chen H.Y."/>
            <person name="Chen S.E."/>
            <person name="Zhou L.G."/>
            <person name="Ni X.B."/>
            <person name="Tian J.H."/>
            <person name="Sheng Y."/>
            <person name="Liu T."/>
            <person name="Pan Y.S."/>
            <person name="Xia L.Y."/>
            <person name="Li J."/>
            <person name="Zhao F."/>
            <person name="Cao W.C."/>
        </authorList>
    </citation>
    <scope>NUCLEOTIDE SEQUENCE</scope>
    <source>
        <strain evidence="5">Rmic-2018</strain>
    </source>
</reference>
<name>A0A9J6D6T5_RHIMP</name>
<dbReference type="GO" id="GO:0004867">
    <property type="term" value="F:serine-type endopeptidase inhibitor activity"/>
    <property type="evidence" value="ECO:0007669"/>
    <property type="project" value="UniProtKB-KW"/>
</dbReference>
<evidence type="ECO:0000313" key="6">
    <source>
        <dbReference type="Proteomes" id="UP000821866"/>
    </source>
</evidence>
<dbReference type="Pfam" id="PF00079">
    <property type="entry name" value="Serpin"/>
    <property type="match status" value="1"/>
</dbReference>
<reference evidence="5" key="2">
    <citation type="submission" date="2021-09" db="EMBL/GenBank/DDBJ databases">
        <authorList>
            <person name="Jia N."/>
            <person name="Wang J."/>
            <person name="Shi W."/>
            <person name="Du L."/>
            <person name="Sun Y."/>
            <person name="Zhan W."/>
            <person name="Jiang J."/>
            <person name="Wang Q."/>
            <person name="Zhang B."/>
            <person name="Ji P."/>
            <person name="Sakyi L.B."/>
            <person name="Cui X."/>
            <person name="Yuan T."/>
            <person name="Jiang B."/>
            <person name="Yang W."/>
            <person name="Lam T.T.-Y."/>
            <person name="Chang Q."/>
            <person name="Ding S."/>
            <person name="Wang X."/>
            <person name="Zhu J."/>
            <person name="Ruan X."/>
            <person name="Zhao L."/>
            <person name="Wei J."/>
            <person name="Que T."/>
            <person name="Du C."/>
            <person name="Cheng J."/>
            <person name="Dai P."/>
            <person name="Han X."/>
            <person name="Huang E."/>
            <person name="Gao Y."/>
            <person name="Liu J."/>
            <person name="Shao H."/>
            <person name="Ye R."/>
            <person name="Li L."/>
            <person name="Wei W."/>
            <person name="Wang X."/>
            <person name="Wang C."/>
            <person name="Huo Q."/>
            <person name="Li W."/>
            <person name="Guo W."/>
            <person name="Chen H."/>
            <person name="Chen S."/>
            <person name="Zhou L."/>
            <person name="Zhou L."/>
            <person name="Ni X."/>
            <person name="Tian J."/>
            <person name="Zhou Y."/>
            <person name="Sheng Y."/>
            <person name="Liu T."/>
            <person name="Pan Y."/>
            <person name="Xia L."/>
            <person name="Li J."/>
            <person name="Zhao F."/>
            <person name="Cao W."/>
        </authorList>
    </citation>
    <scope>NUCLEOTIDE SEQUENCE</scope>
    <source>
        <strain evidence="5">Rmic-2018</strain>
        <tissue evidence="5">Larvae</tissue>
    </source>
</reference>
<keyword evidence="2" id="KW-0722">Serine protease inhibitor</keyword>
<protein>
    <recommendedName>
        <fullName evidence="4">Serpin domain-containing protein</fullName>
    </recommendedName>
</protein>
<dbReference type="Gene3D" id="3.30.497.10">
    <property type="entry name" value="Antithrombin, subunit I, domain 2"/>
    <property type="match status" value="1"/>
</dbReference>
<dbReference type="AlphaFoldDB" id="A0A9J6D6T5"/>
<dbReference type="Gene3D" id="2.30.39.10">
    <property type="entry name" value="Alpha-1-antitrypsin, domain 1"/>
    <property type="match status" value="1"/>
</dbReference>
<dbReference type="EMBL" id="JABSTU010000011">
    <property type="protein sequence ID" value="KAH8009795.1"/>
    <property type="molecule type" value="Genomic_DNA"/>
</dbReference>
<evidence type="ECO:0000256" key="3">
    <source>
        <dbReference type="SAM" id="MobiDB-lite"/>
    </source>
</evidence>
<keyword evidence="6" id="KW-1185">Reference proteome</keyword>
<dbReference type="Proteomes" id="UP000821866">
    <property type="component" value="Chromosome 9"/>
</dbReference>
<keyword evidence="1" id="KW-0646">Protease inhibitor</keyword>